<evidence type="ECO:0000313" key="2">
    <source>
        <dbReference type="Proteomes" id="UP000708208"/>
    </source>
</evidence>
<dbReference type="Proteomes" id="UP000708208">
    <property type="component" value="Unassembled WGS sequence"/>
</dbReference>
<gene>
    <name evidence="1" type="ORF">AFUS01_LOCUS7391</name>
</gene>
<reference evidence="1" key="1">
    <citation type="submission" date="2021-06" db="EMBL/GenBank/DDBJ databases">
        <authorList>
            <person name="Hodson N. C."/>
            <person name="Mongue J. A."/>
            <person name="Jaron S. K."/>
        </authorList>
    </citation>
    <scope>NUCLEOTIDE SEQUENCE</scope>
</reference>
<sequence length="17" mass="2065">APSLRESVYYKRILRTI</sequence>
<protein>
    <submittedName>
        <fullName evidence="1">Uncharacterized protein</fullName>
    </submittedName>
</protein>
<feature type="non-terminal residue" evidence="1">
    <location>
        <position position="1"/>
    </location>
</feature>
<proteinExistence type="predicted"/>
<dbReference type="AlphaFoldDB" id="A0A8J2NXH1"/>
<accession>A0A8J2NXH1</accession>
<name>A0A8J2NXH1_9HEXA</name>
<dbReference type="EMBL" id="CAJVCH010049907">
    <property type="protein sequence ID" value="CAG7717964.1"/>
    <property type="molecule type" value="Genomic_DNA"/>
</dbReference>
<organism evidence="1 2">
    <name type="scientific">Allacma fusca</name>
    <dbReference type="NCBI Taxonomy" id="39272"/>
    <lineage>
        <taxon>Eukaryota</taxon>
        <taxon>Metazoa</taxon>
        <taxon>Ecdysozoa</taxon>
        <taxon>Arthropoda</taxon>
        <taxon>Hexapoda</taxon>
        <taxon>Collembola</taxon>
        <taxon>Symphypleona</taxon>
        <taxon>Sminthuridae</taxon>
        <taxon>Allacma</taxon>
    </lineage>
</organism>
<keyword evidence="2" id="KW-1185">Reference proteome</keyword>
<comment type="caution">
    <text evidence="1">The sequence shown here is derived from an EMBL/GenBank/DDBJ whole genome shotgun (WGS) entry which is preliminary data.</text>
</comment>
<evidence type="ECO:0000313" key="1">
    <source>
        <dbReference type="EMBL" id="CAG7717964.1"/>
    </source>
</evidence>